<comment type="caution">
    <text evidence="1">The sequence shown here is derived from an EMBL/GenBank/DDBJ whole genome shotgun (WGS) entry which is preliminary data.</text>
</comment>
<gene>
    <name evidence="1" type="ORF">PSALAMII_LOCUS6613</name>
</gene>
<protein>
    <submittedName>
        <fullName evidence="1">Uncharacterized protein</fullName>
    </submittedName>
</protein>
<accession>A0A9W4J9V8</accession>
<dbReference type="EMBL" id="CAJVPA010000192">
    <property type="protein sequence ID" value="CAG8386506.1"/>
    <property type="molecule type" value="Genomic_DNA"/>
</dbReference>
<organism evidence="1 2">
    <name type="scientific">Penicillium salamii</name>
    <dbReference type="NCBI Taxonomy" id="1612424"/>
    <lineage>
        <taxon>Eukaryota</taxon>
        <taxon>Fungi</taxon>
        <taxon>Dikarya</taxon>
        <taxon>Ascomycota</taxon>
        <taxon>Pezizomycotina</taxon>
        <taxon>Eurotiomycetes</taxon>
        <taxon>Eurotiomycetidae</taxon>
        <taxon>Eurotiales</taxon>
        <taxon>Aspergillaceae</taxon>
        <taxon>Penicillium</taxon>
    </lineage>
</organism>
<dbReference type="Proteomes" id="UP001152646">
    <property type="component" value="Unassembled WGS sequence"/>
</dbReference>
<dbReference type="OrthoDB" id="4436466at2759"/>
<evidence type="ECO:0000313" key="2">
    <source>
        <dbReference type="Proteomes" id="UP001152646"/>
    </source>
</evidence>
<dbReference type="AlphaFoldDB" id="A0A9W4J9V8"/>
<proteinExistence type="predicted"/>
<reference evidence="1" key="1">
    <citation type="submission" date="2021-07" db="EMBL/GenBank/DDBJ databases">
        <authorList>
            <person name="Branca A.L. A."/>
        </authorList>
    </citation>
    <scope>NUCLEOTIDE SEQUENCE</scope>
</reference>
<sequence>MRTVTPEGNAVSCRCQASELQALSLPSAHSSHLTYSTMGIFSKLIKTSVAGTVASVGVFWGATRNDIFQQMDTSDPIFQSALFNKWNPNRNPTLHDVCVRQMPLDKIQPSLVEEKGKLVEAFCAGVWGGLGYIPQRAFLDRKYRGPETASHLWNRSDLLASTYEVGTIVTDHFEVVEKTEDRIVVRCGDSPRNRDVRASDGLFEIAAVIKKEQNVAEFSLKSCFYQGTGKAEAPPMDEKIAWAHRQYTKLLLETAVLKKCIK</sequence>
<evidence type="ECO:0000313" key="1">
    <source>
        <dbReference type="EMBL" id="CAG8386506.1"/>
    </source>
</evidence>
<name>A0A9W4J9V8_9EURO</name>